<dbReference type="RefSeq" id="WP_134214214.1">
    <property type="nucleotide sequence ID" value="NZ_QFFZ01000027.1"/>
</dbReference>
<protein>
    <recommendedName>
        <fullName evidence="3">Rubrerythrin diiron-binding domain-containing protein</fullName>
    </recommendedName>
</protein>
<keyword evidence="2" id="KW-1185">Reference proteome</keyword>
<organism evidence="1 2">
    <name type="scientific">Pelotomaculum propionicicum</name>
    <dbReference type="NCBI Taxonomy" id="258475"/>
    <lineage>
        <taxon>Bacteria</taxon>
        <taxon>Bacillati</taxon>
        <taxon>Bacillota</taxon>
        <taxon>Clostridia</taxon>
        <taxon>Eubacteriales</taxon>
        <taxon>Desulfotomaculaceae</taxon>
        <taxon>Pelotomaculum</taxon>
    </lineage>
</organism>
<dbReference type="InterPro" id="IPR009078">
    <property type="entry name" value="Ferritin-like_SF"/>
</dbReference>
<proteinExistence type="predicted"/>
<evidence type="ECO:0000313" key="2">
    <source>
        <dbReference type="Proteomes" id="UP000297597"/>
    </source>
</evidence>
<dbReference type="SUPFAM" id="SSF47240">
    <property type="entry name" value="Ferritin-like"/>
    <property type="match status" value="1"/>
</dbReference>
<dbReference type="InterPro" id="IPR012347">
    <property type="entry name" value="Ferritin-like"/>
</dbReference>
<dbReference type="EMBL" id="QFFZ01000027">
    <property type="protein sequence ID" value="TEB10380.1"/>
    <property type="molecule type" value="Genomic_DNA"/>
</dbReference>
<accession>A0A4Y7RNQ2</accession>
<comment type="caution">
    <text evidence="1">The sequence shown here is derived from an EMBL/GenBank/DDBJ whole genome shotgun (WGS) entry which is preliminary data.</text>
</comment>
<reference evidence="1 2" key="1">
    <citation type="journal article" date="2018" name="Environ. Microbiol.">
        <title>Novel energy conservation strategies and behaviour of Pelotomaculum schinkii driving syntrophic propionate catabolism.</title>
        <authorList>
            <person name="Hidalgo-Ahumada C.A.P."/>
            <person name="Nobu M.K."/>
            <person name="Narihiro T."/>
            <person name="Tamaki H."/>
            <person name="Liu W.T."/>
            <person name="Kamagata Y."/>
            <person name="Stams A.J.M."/>
            <person name="Imachi H."/>
            <person name="Sousa D.Z."/>
        </authorList>
    </citation>
    <scope>NUCLEOTIDE SEQUENCE [LARGE SCALE GENOMIC DNA]</scope>
    <source>
        <strain evidence="1 2">MGP</strain>
    </source>
</reference>
<dbReference type="AlphaFoldDB" id="A0A4Y7RNQ2"/>
<evidence type="ECO:0000313" key="1">
    <source>
        <dbReference type="EMBL" id="TEB10380.1"/>
    </source>
</evidence>
<sequence length="91" mass="10514">MFASDIDAAELAGKINTPLEAIDLALGFEKDSIVFFGLFKKAVPPEEQFAIEELMDEEYNHIKKLLQIKKDITETREEFYITKGDWDSERQ</sequence>
<dbReference type="Gene3D" id="1.20.1260.10">
    <property type="match status" value="1"/>
</dbReference>
<evidence type="ECO:0008006" key="3">
    <source>
        <dbReference type="Google" id="ProtNLM"/>
    </source>
</evidence>
<dbReference type="OrthoDB" id="5405405at2"/>
<dbReference type="Proteomes" id="UP000297597">
    <property type="component" value="Unassembled WGS sequence"/>
</dbReference>
<gene>
    <name evidence="1" type="ORF">Pmgp_02392</name>
</gene>
<name>A0A4Y7RNQ2_9FIRM</name>